<protein>
    <submittedName>
        <fullName evidence="1">Uncharacterized protein</fullName>
    </submittedName>
</protein>
<gene>
    <name evidence="1" type="ORF">H6P81_001088</name>
</gene>
<keyword evidence="2" id="KW-1185">Reference proteome</keyword>
<evidence type="ECO:0000313" key="1">
    <source>
        <dbReference type="EMBL" id="KAG9456580.1"/>
    </source>
</evidence>
<evidence type="ECO:0000313" key="2">
    <source>
        <dbReference type="Proteomes" id="UP000825729"/>
    </source>
</evidence>
<dbReference type="PANTHER" id="PTHR33052">
    <property type="entry name" value="DUF4228 DOMAIN PROTEIN-RELATED"/>
    <property type="match status" value="1"/>
</dbReference>
<accession>A0AAV7F8K0</accession>
<name>A0AAV7F8K0_ARIFI</name>
<proteinExistence type="predicted"/>
<organism evidence="1 2">
    <name type="scientific">Aristolochia fimbriata</name>
    <name type="common">White veined hardy Dutchman's pipe vine</name>
    <dbReference type="NCBI Taxonomy" id="158543"/>
    <lineage>
        <taxon>Eukaryota</taxon>
        <taxon>Viridiplantae</taxon>
        <taxon>Streptophyta</taxon>
        <taxon>Embryophyta</taxon>
        <taxon>Tracheophyta</taxon>
        <taxon>Spermatophyta</taxon>
        <taxon>Magnoliopsida</taxon>
        <taxon>Magnoliidae</taxon>
        <taxon>Piperales</taxon>
        <taxon>Aristolochiaceae</taxon>
        <taxon>Aristolochia</taxon>
    </lineage>
</organism>
<dbReference type="AlphaFoldDB" id="A0AAV7F8K0"/>
<dbReference type="InterPro" id="IPR025322">
    <property type="entry name" value="PADRE_dom"/>
</dbReference>
<dbReference type="Pfam" id="PF14009">
    <property type="entry name" value="PADRE"/>
    <property type="match status" value="1"/>
</dbReference>
<comment type="caution">
    <text evidence="1">The sequence shown here is derived from an EMBL/GenBank/DDBJ whole genome shotgun (WGS) entry which is preliminary data.</text>
</comment>
<reference evidence="1 2" key="1">
    <citation type="submission" date="2021-07" db="EMBL/GenBank/DDBJ databases">
        <title>The Aristolochia fimbriata genome: insights into angiosperm evolution, floral development and chemical biosynthesis.</title>
        <authorList>
            <person name="Jiao Y."/>
        </authorList>
    </citation>
    <scope>NUCLEOTIDE SEQUENCE [LARGE SCALE GENOMIC DNA]</scope>
    <source>
        <strain evidence="1">IBCAS-2021</strain>
        <tissue evidence="1">Leaf</tissue>
    </source>
</reference>
<dbReference type="EMBL" id="JAINDJ010000002">
    <property type="protein sequence ID" value="KAG9456580.1"/>
    <property type="molecule type" value="Genomic_DNA"/>
</dbReference>
<sequence>MGSCFSSEASDSVTLSAAKVISINGALREFPVPVTVSHVLQYESTSSCFLCNSDKLFFDQHIPALNPNDHLQVGQIYFVLPNTKLQYPLTASDMAALAVKASIAMVQASKGKGRRKKIRVSPLLDASCEFPHQQDCTQDQEIIRPKRFDKITTAILSPAVSRSGSVRRLQRNASSRAKLAIRSFRMRLSTIHEGTVVE</sequence>
<dbReference type="Proteomes" id="UP000825729">
    <property type="component" value="Unassembled WGS sequence"/>
</dbReference>